<comment type="caution">
    <text evidence="9">The sequence shown here is derived from an EMBL/GenBank/DDBJ whole genome shotgun (WGS) entry which is preliminary data.</text>
</comment>
<evidence type="ECO:0000256" key="2">
    <source>
        <dbReference type="ARBA" id="ARBA00009045"/>
    </source>
</evidence>
<keyword evidence="5 7" id="KW-1133">Transmembrane helix</keyword>
<comment type="similarity">
    <text evidence="2">Belongs to the peptidase S54 family.</text>
</comment>
<dbReference type="FunFam" id="1.20.1540.10:FF:000012">
    <property type="entry name" value="Rhomboid family protein"/>
    <property type="match status" value="1"/>
</dbReference>
<feature type="transmembrane region" description="Helical" evidence="7">
    <location>
        <begin position="60"/>
        <end position="78"/>
    </location>
</feature>
<sequence>MMILRALSRPQIKKYSFNTHDPIHFLSLQHTRTLRVQGQTQYKITPARIPVRKPTIWKPFIFTVTATSSIFALSIIHYTDARTKLLKEIQSVNFTSPSDLNRHAIRSLKQSLDRQIQRLHDLNAPEWLTDIYTFLLTEWYSHPPTVRTVMSLILVNSAVFSLWRFGRLQPFMIRHFTHNPLSSRSYTLLTSTFSHKDLWHFAVNMIALYSFGSATATRMGSDEFLAFYLSAGIVSSFVSHASSIMLRRSRTIVPSLGASGAIYACLSACAWFYPNASVSLLFLPFLTIKIKHAVPALVCFDIFGILAKWRVFDHFAHLAGAASGIVYVLHGHEYIWQPGCDLWSSIQTPKR</sequence>
<feature type="transmembrane region" description="Helical" evidence="7">
    <location>
        <begin position="225"/>
        <end position="246"/>
    </location>
</feature>
<feature type="transmembrane region" description="Helical" evidence="7">
    <location>
        <begin position="198"/>
        <end position="219"/>
    </location>
</feature>
<evidence type="ECO:0000256" key="1">
    <source>
        <dbReference type="ARBA" id="ARBA00004141"/>
    </source>
</evidence>
<gene>
    <name evidence="9" type="ORF">POCULU_LOCUS6210</name>
</gene>
<dbReference type="InterPro" id="IPR022764">
    <property type="entry name" value="Peptidase_S54_rhomboid_dom"/>
</dbReference>
<dbReference type="GO" id="GO:0004252">
    <property type="term" value="F:serine-type endopeptidase activity"/>
    <property type="evidence" value="ECO:0007669"/>
    <property type="project" value="InterPro"/>
</dbReference>
<evidence type="ECO:0000256" key="7">
    <source>
        <dbReference type="SAM" id="Phobius"/>
    </source>
</evidence>
<dbReference type="PANTHER" id="PTHR43731">
    <property type="entry name" value="RHOMBOID PROTEASE"/>
    <property type="match status" value="1"/>
</dbReference>
<dbReference type="InterPro" id="IPR050925">
    <property type="entry name" value="Rhomboid_protease_S54"/>
</dbReference>
<dbReference type="GO" id="GO:0006465">
    <property type="term" value="P:signal peptide processing"/>
    <property type="evidence" value="ECO:0007669"/>
    <property type="project" value="TreeGrafter"/>
</dbReference>
<dbReference type="OrthoDB" id="10260614at2759"/>
<evidence type="ECO:0000259" key="8">
    <source>
        <dbReference type="Pfam" id="PF01694"/>
    </source>
</evidence>
<feature type="transmembrane region" description="Helical" evidence="7">
    <location>
        <begin position="145"/>
        <end position="165"/>
    </location>
</feature>
<dbReference type="Gene3D" id="1.20.1540.10">
    <property type="entry name" value="Rhomboid-like"/>
    <property type="match status" value="1"/>
</dbReference>
<dbReference type="SUPFAM" id="SSF144091">
    <property type="entry name" value="Rhomboid-like"/>
    <property type="match status" value="1"/>
</dbReference>
<keyword evidence="10" id="KW-1185">Reference proteome</keyword>
<dbReference type="GO" id="GO:0016020">
    <property type="term" value="C:membrane"/>
    <property type="evidence" value="ECO:0007669"/>
    <property type="project" value="UniProtKB-SubCell"/>
</dbReference>
<evidence type="ECO:0000256" key="4">
    <source>
        <dbReference type="ARBA" id="ARBA00022801"/>
    </source>
</evidence>
<keyword evidence="4" id="KW-0378">Hydrolase</keyword>
<dbReference type="PANTHER" id="PTHR43731:SF14">
    <property type="entry name" value="PRESENILIN-ASSOCIATED RHOMBOID-LIKE PROTEIN, MITOCHONDRIAL"/>
    <property type="match status" value="1"/>
</dbReference>
<comment type="subcellular location">
    <subcellularLocation>
        <location evidence="1">Membrane</location>
        <topology evidence="1">Multi-pass membrane protein</topology>
    </subcellularLocation>
</comment>
<organism evidence="9 10">
    <name type="scientific">Paraglomus occultum</name>
    <dbReference type="NCBI Taxonomy" id="144539"/>
    <lineage>
        <taxon>Eukaryota</taxon>
        <taxon>Fungi</taxon>
        <taxon>Fungi incertae sedis</taxon>
        <taxon>Mucoromycota</taxon>
        <taxon>Glomeromycotina</taxon>
        <taxon>Glomeromycetes</taxon>
        <taxon>Paraglomerales</taxon>
        <taxon>Paraglomeraceae</taxon>
        <taxon>Paraglomus</taxon>
    </lineage>
</organism>
<protein>
    <submittedName>
        <fullName evidence="9">2959_t:CDS:1</fullName>
    </submittedName>
</protein>
<dbReference type="Pfam" id="PF01694">
    <property type="entry name" value="Rhomboid"/>
    <property type="match status" value="1"/>
</dbReference>
<proteinExistence type="inferred from homology"/>
<keyword evidence="6 7" id="KW-0472">Membrane</keyword>
<dbReference type="InterPro" id="IPR035952">
    <property type="entry name" value="Rhomboid-like_sf"/>
</dbReference>
<keyword evidence="3 7" id="KW-0812">Transmembrane</keyword>
<evidence type="ECO:0000256" key="3">
    <source>
        <dbReference type="ARBA" id="ARBA00022692"/>
    </source>
</evidence>
<reference evidence="9" key="1">
    <citation type="submission" date="2021-06" db="EMBL/GenBank/DDBJ databases">
        <authorList>
            <person name="Kallberg Y."/>
            <person name="Tangrot J."/>
            <person name="Rosling A."/>
        </authorList>
    </citation>
    <scope>NUCLEOTIDE SEQUENCE</scope>
    <source>
        <strain evidence="9">IA702</strain>
    </source>
</reference>
<evidence type="ECO:0000313" key="10">
    <source>
        <dbReference type="Proteomes" id="UP000789572"/>
    </source>
</evidence>
<feature type="transmembrane region" description="Helical" evidence="7">
    <location>
        <begin position="293"/>
        <end position="311"/>
    </location>
</feature>
<evidence type="ECO:0000313" key="9">
    <source>
        <dbReference type="EMBL" id="CAG8575410.1"/>
    </source>
</evidence>
<dbReference type="EMBL" id="CAJVPJ010001098">
    <property type="protein sequence ID" value="CAG8575410.1"/>
    <property type="molecule type" value="Genomic_DNA"/>
</dbReference>
<dbReference type="Proteomes" id="UP000789572">
    <property type="component" value="Unassembled WGS sequence"/>
</dbReference>
<evidence type="ECO:0000256" key="5">
    <source>
        <dbReference type="ARBA" id="ARBA00022989"/>
    </source>
</evidence>
<name>A0A9N9BS62_9GLOM</name>
<evidence type="ECO:0000256" key="6">
    <source>
        <dbReference type="ARBA" id="ARBA00023136"/>
    </source>
</evidence>
<feature type="domain" description="Peptidase S54 rhomboid" evidence="8">
    <location>
        <begin position="185"/>
        <end position="329"/>
    </location>
</feature>
<dbReference type="AlphaFoldDB" id="A0A9N9BS62"/>
<feature type="transmembrane region" description="Helical" evidence="7">
    <location>
        <begin position="253"/>
        <end position="273"/>
    </location>
</feature>
<accession>A0A9N9BS62</accession>